<evidence type="ECO:0000313" key="2">
    <source>
        <dbReference type="Proteomes" id="UP000789342"/>
    </source>
</evidence>
<name>A0A9N9P4H4_9GLOM</name>
<dbReference type="Proteomes" id="UP000789342">
    <property type="component" value="Unassembled WGS sequence"/>
</dbReference>
<accession>A0A9N9P4H4</accession>
<protein>
    <submittedName>
        <fullName evidence="1">2376_t:CDS:1</fullName>
    </submittedName>
</protein>
<keyword evidence="2" id="KW-1185">Reference proteome</keyword>
<reference evidence="1" key="1">
    <citation type="submission" date="2021-06" db="EMBL/GenBank/DDBJ databases">
        <authorList>
            <person name="Kallberg Y."/>
            <person name="Tangrot J."/>
            <person name="Rosling A."/>
        </authorList>
    </citation>
    <scope>NUCLEOTIDE SEQUENCE</scope>
    <source>
        <strain evidence="1">CL551</strain>
    </source>
</reference>
<sequence>MEVEYGLLVQQLETLFAEPVKDLDSLVEALKQIARKAHTTVHYFTAFLLAHPFNREDLGLNEG</sequence>
<organism evidence="1 2">
    <name type="scientific">Acaulospora morrowiae</name>
    <dbReference type="NCBI Taxonomy" id="94023"/>
    <lineage>
        <taxon>Eukaryota</taxon>
        <taxon>Fungi</taxon>
        <taxon>Fungi incertae sedis</taxon>
        <taxon>Mucoromycota</taxon>
        <taxon>Glomeromycotina</taxon>
        <taxon>Glomeromycetes</taxon>
        <taxon>Diversisporales</taxon>
        <taxon>Acaulosporaceae</taxon>
        <taxon>Acaulospora</taxon>
    </lineage>
</organism>
<evidence type="ECO:0000313" key="1">
    <source>
        <dbReference type="EMBL" id="CAG8786959.1"/>
    </source>
</evidence>
<proteinExistence type="predicted"/>
<dbReference type="EMBL" id="CAJVPV010057579">
    <property type="protein sequence ID" value="CAG8786959.1"/>
    <property type="molecule type" value="Genomic_DNA"/>
</dbReference>
<comment type="caution">
    <text evidence="1">The sequence shown here is derived from an EMBL/GenBank/DDBJ whole genome shotgun (WGS) entry which is preliminary data.</text>
</comment>
<feature type="non-terminal residue" evidence="1">
    <location>
        <position position="1"/>
    </location>
</feature>
<dbReference type="AlphaFoldDB" id="A0A9N9P4H4"/>
<gene>
    <name evidence="1" type="ORF">AMORRO_LOCUS17809</name>
</gene>